<organism evidence="2 3">
    <name type="scientific">Rhipicephalus sanguineus</name>
    <name type="common">Brown dog tick</name>
    <name type="synonym">Ixodes sanguineus</name>
    <dbReference type="NCBI Taxonomy" id="34632"/>
    <lineage>
        <taxon>Eukaryota</taxon>
        <taxon>Metazoa</taxon>
        <taxon>Ecdysozoa</taxon>
        <taxon>Arthropoda</taxon>
        <taxon>Chelicerata</taxon>
        <taxon>Arachnida</taxon>
        <taxon>Acari</taxon>
        <taxon>Parasitiformes</taxon>
        <taxon>Ixodida</taxon>
        <taxon>Ixodoidea</taxon>
        <taxon>Ixodidae</taxon>
        <taxon>Rhipicephalinae</taxon>
        <taxon>Rhipicephalus</taxon>
        <taxon>Rhipicephalus</taxon>
    </lineage>
</organism>
<feature type="region of interest" description="Disordered" evidence="1">
    <location>
        <begin position="129"/>
        <end position="166"/>
    </location>
</feature>
<reference evidence="2" key="1">
    <citation type="journal article" date="2020" name="Cell">
        <title>Large-Scale Comparative Analyses of Tick Genomes Elucidate Their Genetic Diversity and Vector Capacities.</title>
        <authorList>
            <consortium name="Tick Genome and Microbiome Consortium (TIGMIC)"/>
            <person name="Jia N."/>
            <person name="Wang J."/>
            <person name="Shi W."/>
            <person name="Du L."/>
            <person name="Sun Y."/>
            <person name="Zhan W."/>
            <person name="Jiang J.F."/>
            <person name="Wang Q."/>
            <person name="Zhang B."/>
            <person name="Ji P."/>
            <person name="Bell-Sakyi L."/>
            <person name="Cui X.M."/>
            <person name="Yuan T.T."/>
            <person name="Jiang B.G."/>
            <person name="Yang W.F."/>
            <person name="Lam T.T."/>
            <person name="Chang Q.C."/>
            <person name="Ding S.J."/>
            <person name="Wang X.J."/>
            <person name="Zhu J.G."/>
            <person name="Ruan X.D."/>
            <person name="Zhao L."/>
            <person name="Wei J.T."/>
            <person name="Ye R.Z."/>
            <person name="Que T.C."/>
            <person name="Du C.H."/>
            <person name="Zhou Y.H."/>
            <person name="Cheng J.X."/>
            <person name="Dai P.F."/>
            <person name="Guo W.B."/>
            <person name="Han X.H."/>
            <person name="Huang E.J."/>
            <person name="Li L.F."/>
            <person name="Wei W."/>
            <person name="Gao Y.C."/>
            <person name="Liu J.Z."/>
            <person name="Shao H.Z."/>
            <person name="Wang X."/>
            <person name="Wang C.C."/>
            <person name="Yang T.C."/>
            <person name="Huo Q.B."/>
            <person name="Li W."/>
            <person name="Chen H.Y."/>
            <person name="Chen S.E."/>
            <person name="Zhou L.G."/>
            <person name="Ni X.B."/>
            <person name="Tian J.H."/>
            <person name="Sheng Y."/>
            <person name="Liu T."/>
            <person name="Pan Y.S."/>
            <person name="Xia L.Y."/>
            <person name="Li J."/>
            <person name="Zhao F."/>
            <person name="Cao W.C."/>
        </authorList>
    </citation>
    <scope>NUCLEOTIDE SEQUENCE</scope>
    <source>
        <strain evidence="2">Rsan-2018</strain>
    </source>
</reference>
<proteinExistence type="predicted"/>
<sequence>MPCPLRVLPKRHYEEALAWPMLEPRRTTQATAPLVLEAAPRPPDALGPSEPAILGPSPAPGAKYKMRSVTTRTFQPSTEPPTSYFSAEPWKIQEREHRAKDESQLFASFRRRTITNIDCQTRRACLPPTPGRNLVGGRWSNSKYPGQQLLPAADTPPGTASTDGSVKPVVDEVCTFVDLDFNMLIWEEMAPS</sequence>
<feature type="region of interest" description="Disordered" evidence="1">
    <location>
        <begin position="39"/>
        <end position="62"/>
    </location>
</feature>
<accession>A0A9D4T6F8</accession>
<protein>
    <submittedName>
        <fullName evidence="2">Uncharacterized protein</fullName>
    </submittedName>
</protein>
<evidence type="ECO:0000256" key="1">
    <source>
        <dbReference type="SAM" id="MobiDB-lite"/>
    </source>
</evidence>
<evidence type="ECO:0000313" key="2">
    <source>
        <dbReference type="EMBL" id="KAH7973079.1"/>
    </source>
</evidence>
<keyword evidence="3" id="KW-1185">Reference proteome</keyword>
<reference evidence="2" key="2">
    <citation type="submission" date="2021-09" db="EMBL/GenBank/DDBJ databases">
        <authorList>
            <person name="Jia N."/>
            <person name="Wang J."/>
            <person name="Shi W."/>
            <person name="Du L."/>
            <person name="Sun Y."/>
            <person name="Zhan W."/>
            <person name="Jiang J."/>
            <person name="Wang Q."/>
            <person name="Zhang B."/>
            <person name="Ji P."/>
            <person name="Sakyi L.B."/>
            <person name="Cui X."/>
            <person name="Yuan T."/>
            <person name="Jiang B."/>
            <person name="Yang W."/>
            <person name="Lam T.T.-Y."/>
            <person name="Chang Q."/>
            <person name="Ding S."/>
            <person name="Wang X."/>
            <person name="Zhu J."/>
            <person name="Ruan X."/>
            <person name="Zhao L."/>
            <person name="Wei J."/>
            <person name="Que T."/>
            <person name="Du C."/>
            <person name="Cheng J."/>
            <person name="Dai P."/>
            <person name="Han X."/>
            <person name="Huang E."/>
            <person name="Gao Y."/>
            <person name="Liu J."/>
            <person name="Shao H."/>
            <person name="Ye R."/>
            <person name="Li L."/>
            <person name="Wei W."/>
            <person name="Wang X."/>
            <person name="Wang C."/>
            <person name="Huo Q."/>
            <person name="Li W."/>
            <person name="Guo W."/>
            <person name="Chen H."/>
            <person name="Chen S."/>
            <person name="Zhou L."/>
            <person name="Zhou L."/>
            <person name="Ni X."/>
            <person name="Tian J."/>
            <person name="Zhou Y."/>
            <person name="Sheng Y."/>
            <person name="Liu T."/>
            <person name="Pan Y."/>
            <person name="Xia L."/>
            <person name="Li J."/>
            <person name="Zhao F."/>
            <person name="Cao W."/>
        </authorList>
    </citation>
    <scope>NUCLEOTIDE SEQUENCE</scope>
    <source>
        <strain evidence="2">Rsan-2018</strain>
        <tissue evidence="2">Larvae</tissue>
    </source>
</reference>
<dbReference type="Proteomes" id="UP000821837">
    <property type="component" value="Chromosome 11"/>
</dbReference>
<evidence type="ECO:0000313" key="3">
    <source>
        <dbReference type="Proteomes" id="UP000821837"/>
    </source>
</evidence>
<name>A0A9D4T6F8_RHISA</name>
<dbReference type="AlphaFoldDB" id="A0A9D4T6F8"/>
<dbReference type="EMBL" id="JABSTV010001247">
    <property type="protein sequence ID" value="KAH7973079.1"/>
    <property type="molecule type" value="Genomic_DNA"/>
</dbReference>
<comment type="caution">
    <text evidence="2">The sequence shown here is derived from an EMBL/GenBank/DDBJ whole genome shotgun (WGS) entry which is preliminary data.</text>
</comment>
<gene>
    <name evidence="2" type="ORF">HPB52_021076</name>
</gene>